<organism evidence="2 3">
    <name type="scientific">Plasmodiophora brassicae</name>
    <name type="common">Clubroot disease agent</name>
    <dbReference type="NCBI Taxonomy" id="37360"/>
    <lineage>
        <taxon>Eukaryota</taxon>
        <taxon>Sar</taxon>
        <taxon>Rhizaria</taxon>
        <taxon>Endomyxa</taxon>
        <taxon>Phytomyxea</taxon>
        <taxon>Plasmodiophorida</taxon>
        <taxon>Plasmodiophoridae</taxon>
        <taxon>Plasmodiophora</taxon>
    </lineage>
</organism>
<dbReference type="EMBL" id="OVEO01000006">
    <property type="protein sequence ID" value="SPQ96951.1"/>
    <property type="molecule type" value="Genomic_DNA"/>
</dbReference>
<accession>A0A3P3Y9W0</accession>
<evidence type="ECO:0000313" key="3">
    <source>
        <dbReference type="Proteomes" id="UP000290189"/>
    </source>
</evidence>
<evidence type="ECO:0000256" key="1">
    <source>
        <dbReference type="SAM" id="MobiDB-lite"/>
    </source>
</evidence>
<gene>
    <name evidence="2" type="ORF">PLBR_LOCUS4166</name>
</gene>
<feature type="region of interest" description="Disordered" evidence="1">
    <location>
        <begin position="380"/>
        <end position="419"/>
    </location>
</feature>
<dbReference type="GO" id="GO:0003676">
    <property type="term" value="F:nucleic acid binding"/>
    <property type="evidence" value="ECO:0007669"/>
    <property type="project" value="InterPro"/>
</dbReference>
<proteinExistence type="predicted"/>
<dbReference type="Gene3D" id="4.10.60.10">
    <property type="entry name" value="Zinc finger, CCHC-type"/>
    <property type="match status" value="1"/>
</dbReference>
<keyword evidence="2" id="KW-0496">Mitochondrion</keyword>
<dbReference type="InterPro" id="IPR036875">
    <property type="entry name" value="Znf_CCHC_sf"/>
</dbReference>
<feature type="region of interest" description="Disordered" evidence="1">
    <location>
        <begin position="72"/>
        <end position="132"/>
    </location>
</feature>
<geneLocation type="mitochondrion" evidence="2"/>
<dbReference type="AlphaFoldDB" id="A0A3P3Y9W0"/>
<name>A0A3P3Y9W0_PLABS</name>
<feature type="compositionally biased region" description="Low complexity" evidence="1">
    <location>
        <begin position="396"/>
        <end position="419"/>
    </location>
</feature>
<evidence type="ECO:0008006" key="4">
    <source>
        <dbReference type="Google" id="ProtNLM"/>
    </source>
</evidence>
<evidence type="ECO:0000313" key="2">
    <source>
        <dbReference type="EMBL" id="SPQ96951.1"/>
    </source>
</evidence>
<reference evidence="2 3" key="1">
    <citation type="submission" date="2018-03" db="EMBL/GenBank/DDBJ databases">
        <authorList>
            <person name="Fogelqvist J."/>
        </authorList>
    </citation>
    <scope>NUCLEOTIDE SEQUENCE [LARGE SCALE GENOMIC DNA]</scope>
</reference>
<dbReference type="GO" id="GO:0008270">
    <property type="term" value="F:zinc ion binding"/>
    <property type="evidence" value="ECO:0007669"/>
    <property type="project" value="InterPro"/>
</dbReference>
<protein>
    <recommendedName>
        <fullName evidence="4">CCHC-type domain-containing protein</fullName>
    </recommendedName>
</protein>
<dbReference type="SUPFAM" id="SSF57756">
    <property type="entry name" value="Retrovirus zinc finger-like domains"/>
    <property type="match status" value="1"/>
</dbReference>
<sequence>MTTENGGDGAGAQTIRVKVEDMVKIQSTLDVILERLAALEAGRANTDATVAALGLDLEEIKEVVIRDRAAAPPERGNQAAGARGDGNARVAAGPGTRAPLRGAVRVPRGSSIGDDEDEIEGRYGRGGRRGGYEADDRRQLPIKISLKECVSNPWKSGEEVKTWLNGAVATVRRLKASRDDIQDYVISKLMEPQLRAHVVASARQLPDAPFVDVLIDARDKLLGTTQTRTRRSWKSAARALKQADNESLTDFLPKLETVINEFVENDPEHADDEEIFDIYLAAITPDVKAILETEHLLWAHLDVRETYLDKVGYLRECLYAQRAKEGVKPKKRTLVGAVTRSPICNTCNSRDHSWRDCDRARAKESCRACNGAQHFQFECPRRNASPQGSGGATVNGPTTPAAAAAGAPAGAAAPASPSG</sequence>
<dbReference type="Proteomes" id="UP000290189">
    <property type="component" value="Unassembled WGS sequence"/>
</dbReference>